<organism evidence="1 2">
    <name type="scientific">Octopus vulgaris</name>
    <name type="common">Common octopus</name>
    <dbReference type="NCBI Taxonomy" id="6645"/>
    <lineage>
        <taxon>Eukaryota</taxon>
        <taxon>Metazoa</taxon>
        <taxon>Spiralia</taxon>
        <taxon>Lophotrochozoa</taxon>
        <taxon>Mollusca</taxon>
        <taxon>Cephalopoda</taxon>
        <taxon>Coleoidea</taxon>
        <taxon>Octopodiformes</taxon>
        <taxon>Octopoda</taxon>
        <taxon>Incirrata</taxon>
        <taxon>Octopodidae</taxon>
        <taxon>Octopus</taxon>
    </lineage>
</organism>
<dbReference type="AlphaFoldDB" id="A0AA36AJA3"/>
<sequence>MGHESSGVMQGRYHYEDIINRNHPHNDIFIRAKTNQLLKKKRKRNEFGQSDIYTKLGTPFLPINLKLLFSLAMG</sequence>
<dbReference type="Proteomes" id="UP001162480">
    <property type="component" value="Chromosome 1"/>
</dbReference>
<evidence type="ECO:0000313" key="1">
    <source>
        <dbReference type="EMBL" id="CAI9715637.1"/>
    </source>
</evidence>
<evidence type="ECO:0000313" key="2">
    <source>
        <dbReference type="Proteomes" id="UP001162480"/>
    </source>
</evidence>
<name>A0AA36AJA3_OCTVU</name>
<gene>
    <name evidence="1" type="ORF">OCTVUL_1B000153</name>
</gene>
<proteinExistence type="predicted"/>
<protein>
    <submittedName>
        <fullName evidence="1">Uncharacterized protein</fullName>
    </submittedName>
</protein>
<dbReference type="EMBL" id="OX597814">
    <property type="protein sequence ID" value="CAI9715637.1"/>
    <property type="molecule type" value="Genomic_DNA"/>
</dbReference>
<reference evidence="1" key="1">
    <citation type="submission" date="2023-08" db="EMBL/GenBank/DDBJ databases">
        <authorList>
            <person name="Alioto T."/>
            <person name="Alioto T."/>
            <person name="Gomez Garrido J."/>
        </authorList>
    </citation>
    <scope>NUCLEOTIDE SEQUENCE</scope>
</reference>
<keyword evidence="2" id="KW-1185">Reference proteome</keyword>
<accession>A0AA36AJA3</accession>